<feature type="region of interest" description="Disordered" evidence="1">
    <location>
        <begin position="55"/>
        <end position="77"/>
    </location>
</feature>
<protein>
    <submittedName>
        <fullName evidence="2">Uncharacterized protein</fullName>
    </submittedName>
</protein>
<dbReference type="EMBL" id="JAMYWD010000012">
    <property type="protein sequence ID" value="KAJ4950592.1"/>
    <property type="molecule type" value="Genomic_DNA"/>
</dbReference>
<gene>
    <name evidence="2" type="ORF">NE237_027424</name>
</gene>
<reference evidence="2" key="1">
    <citation type="journal article" date="2023" name="Plant J.">
        <title>The genome of the king protea, Protea cynaroides.</title>
        <authorList>
            <person name="Chang J."/>
            <person name="Duong T.A."/>
            <person name="Schoeman C."/>
            <person name="Ma X."/>
            <person name="Roodt D."/>
            <person name="Barker N."/>
            <person name="Li Z."/>
            <person name="Van de Peer Y."/>
            <person name="Mizrachi E."/>
        </authorList>
    </citation>
    <scope>NUCLEOTIDE SEQUENCE</scope>
    <source>
        <tissue evidence="2">Young leaves</tissue>
    </source>
</reference>
<sequence>MDGVGISDSWDSRAYGVSDKKGKGWDKHGLITVEYQPICLVAFSRKVKREDRLAVRQTSAAEDDSDEGQQTHVAYRTASPLHPVDILTRNGCSTGHRKVHRGRIWQLRASVEIMEPAEVAAVEGNLPENSK</sequence>
<comment type="caution">
    <text evidence="2">The sequence shown here is derived from an EMBL/GenBank/DDBJ whole genome shotgun (WGS) entry which is preliminary data.</text>
</comment>
<organism evidence="2 3">
    <name type="scientific">Protea cynaroides</name>
    <dbReference type="NCBI Taxonomy" id="273540"/>
    <lineage>
        <taxon>Eukaryota</taxon>
        <taxon>Viridiplantae</taxon>
        <taxon>Streptophyta</taxon>
        <taxon>Embryophyta</taxon>
        <taxon>Tracheophyta</taxon>
        <taxon>Spermatophyta</taxon>
        <taxon>Magnoliopsida</taxon>
        <taxon>Proteales</taxon>
        <taxon>Proteaceae</taxon>
        <taxon>Protea</taxon>
    </lineage>
</organism>
<dbReference type="AlphaFoldDB" id="A0A9Q0GRB3"/>
<name>A0A9Q0GRB3_9MAGN</name>
<evidence type="ECO:0000256" key="1">
    <source>
        <dbReference type="SAM" id="MobiDB-lite"/>
    </source>
</evidence>
<evidence type="ECO:0000313" key="2">
    <source>
        <dbReference type="EMBL" id="KAJ4950592.1"/>
    </source>
</evidence>
<proteinExistence type="predicted"/>
<evidence type="ECO:0000313" key="3">
    <source>
        <dbReference type="Proteomes" id="UP001141806"/>
    </source>
</evidence>
<keyword evidence="3" id="KW-1185">Reference proteome</keyword>
<accession>A0A9Q0GRB3</accession>
<dbReference type="Proteomes" id="UP001141806">
    <property type="component" value="Unassembled WGS sequence"/>
</dbReference>